<dbReference type="PIRSF" id="PIRSF003352">
    <property type="entry name" value="MAK16"/>
    <property type="match status" value="1"/>
</dbReference>
<comment type="subcellular location">
    <subcellularLocation>
        <location evidence="1">Nucleus</location>
    </subcellularLocation>
</comment>
<dbReference type="Pfam" id="PF01778">
    <property type="entry name" value="Ribosomal_L28e"/>
    <property type="match status" value="1"/>
</dbReference>
<evidence type="ECO:0000256" key="4">
    <source>
        <dbReference type="PIRNR" id="PIRNR003352"/>
    </source>
</evidence>
<evidence type="ECO:0000313" key="6">
    <source>
        <dbReference type="EMBL" id="OII76253.1"/>
    </source>
</evidence>
<proteinExistence type="inferred from homology"/>
<dbReference type="EMBL" id="LRBS01000067">
    <property type="protein sequence ID" value="OII76253.1"/>
    <property type="molecule type" value="Genomic_DNA"/>
</dbReference>
<dbReference type="GO" id="GO:0000460">
    <property type="term" value="P:maturation of 5.8S rRNA"/>
    <property type="evidence" value="ECO:0007669"/>
    <property type="project" value="TreeGrafter"/>
</dbReference>
<sequence>MNNPELIWESLNKHFCSFKAKCGDTEFCRNEYNVTGLCNRVSCPLANLAYATIMEHEGECYLYIKTAERAHTPRYLWEKIKLSNNFLTAIQQINNNLKNVYPDHQILRCKHRLTKIRQTLVRARKMALQTRPKLVPIKKKTERREATREEKAHISAKIEKAVENELLLRLHEGAYDGIYNYPRGNFKKVDTEEVYEEEEDLDILESQFVEFIQDDDGDESEDELDKVHGRELKKLLKDKNKINLEYEIDQDEQLNKGYIQ</sequence>
<keyword evidence="7" id="KW-1185">Reference proteome</keyword>
<dbReference type="GO" id="GO:0005730">
    <property type="term" value="C:nucleolus"/>
    <property type="evidence" value="ECO:0007669"/>
    <property type="project" value="UniProtKB-UniRule"/>
</dbReference>
<dbReference type="FunFam" id="3.30.390.110:FF:000001">
    <property type="entry name" value="Protein MAK16 homolog"/>
    <property type="match status" value="1"/>
</dbReference>
<dbReference type="VEuPathDB" id="CryptoDB:cand_006510"/>
<dbReference type="PANTHER" id="PTHR23405:SF4">
    <property type="entry name" value="PROTEIN MAK16 HOMOLOG"/>
    <property type="match status" value="1"/>
</dbReference>
<dbReference type="InterPro" id="IPR029004">
    <property type="entry name" value="Ribosomal_eL28/Mak16"/>
</dbReference>
<feature type="domain" description="Ribosomal eL28/Mak16" evidence="5">
    <location>
        <begin position="6"/>
        <end position="118"/>
    </location>
</feature>
<accession>A0A1J4MTN6</accession>
<keyword evidence="3 4" id="KW-0539">Nucleus</keyword>
<dbReference type="AlphaFoldDB" id="A0A1J4MTN6"/>
<dbReference type="PANTHER" id="PTHR23405">
    <property type="entry name" value="MAINTENANCE OF KILLER 16 MAK16 PROTEIN-RELATED"/>
    <property type="match status" value="1"/>
</dbReference>
<dbReference type="Proteomes" id="UP000186804">
    <property type="component" value="Unassembled WGS sequence"/>
</dbReference>
<name>A0A1J4MTN6_9CRYT</name>
<dbReference type="RefSeq" id="XP_067068099.1">
    <property type="nucleotide sequence ID" value="XM_067210892.1"/>
</dbReference>
<evidence type="ECO:0000256" key="1">
    <source>
        <dbReference type="ARBA" id="ARBA00004123"/>
    </source>
</evidence>
<dbReference type="InterPro" id="IPR006958">
    <property type="entry name" value="Mak16"/>
</dbReference>
<dbReference type="GO" id="GO:0000470">
    <property type="term" value="P:maturation of LSU-rRNA"/>
    <property type="evidence" value="ECO:0007669"/>
    <property type="project" value="TreeGrafter"/>
</dbReference>
<organism evidence="6 7">
    <name type="scientific">Cryptosporidium andersoni</name>
    <dbReference type="NCBI Taxonomy" id="117008"/>
    <lineage>
        <taxon>Eukaryota</taxon>
        <taxon>Sar</taxon>
        <taxon>Alveolata</taxon>
        <taxon>Apicomplexa</taxon>
        <taxon>Conoidasida</taxon>
        <taxon>Coccidia</taxon>
        <taxon>Eucoccidiorida</taxon>
        <taxon>Eimeriorina</taxon>
        <taxon>Cryptosporidiidae</taxon>
        <taxon>Cryptosporidium</taxon>
    </lineage>
</organism>
<comment type="similarity">
    <text evidence="2 4">Belongs to the MAK16 family.</text>
</comment>
<gene>
    <name evidence="6" type="ORF">cand_006510</name>
</gene>
<dbReference type="GO" id="GO:0030687">
    <property type="term" value="C:preribosome, large subunit precursor"/>
    <property type="evidence" value="ECO:0007669"/>
    <property type="project" value="TreeGrafter"/>
</dbReference>
<evidence type="ECO:0000259" key="5">
    <source>
        <dbReference type="Pfam" id="PF01778"/>
    </source>
</evidence>
<dbReference type="Pfam" id="PF04874">
    <property type="entry name" value="Mak16"/>
    <property type="match status" value="1"/>
</dbReference>
<protein>
    <recommendedName>
        <fullName evidence="4">Protein MAK16 homolog</fullName>
    </recommendedName>
</protein>
<reference evidence="6 7" key="1">
    <citation type="submission" date="2016-10" db="EMBL/GenBank/DDBJ databases">
        <title>Reductive evolution of mitochondrial metabolism and differential evolution of invasion-related proteins in Cryptosporidium.</title>
        <authorList>
            <person name="Liu S."/>
            <person name="Roellig D.M."/>
            <person name="Guo Y."/>
            <person name="Li N."/>
            <person name="Frace M.A."/>
            <person name="Tang K."/>
            <person name="Zhang L."/>
            <person name="Feng Y."/>
            <person name="Xiao L."/>
        </authorList>
    </citation>
    <scope>NUCLEOTIDE SEQUENCE [LARGE SCALE GENOMIC DNA]</scope>
    <source>
        <strain evidence="6">30847</strain>
    </source>
</reference>
<dbReference type="GeneID" id="92364836"/>
<dbReference type="Gene3D" id="3.30.390.110">
    <property type="match status" value="1"/>
</dbReference>
<comment type="caution">
    <text evidence="6">The sequence shown here is derived from an EMBL/GenBank/DDBJ whole genome shotgun (WGS) entry which is preliminary data.</text>
</comment>
<evidence type="ECO:0000256" key="3">
    <source>
        <dbReference type="ARBA" id="ARBA00023242"/>
    </source>
</evidence>
<dbReference type="OrthoDB" id="10251342at2759"/>
<evidence type="ECO:0000256" key="2">
    <source>
        <dbReference type="ARBA" id="ARBA00005514"/>
    </source>
</evidence>
<evidence type="ECO:0000313" key="7">
    <source>
        <dbReference type="Proteomes" id="UP000186804"/>
    </source>
</evidence>